<reference evidence="11 12" key="1">
    <citation type="submission" date="2015-09" db="EMBL/GenBank/DDBJ databases">
        <title>Genome announcement of multiple Pseudomonas syringae strains.</title>
        <authorList>
            <person name="Thakur S."/>
            <person name="Wang P.W."/>
            <person name="Gong Y."/>
            <person name="Weir B.S."/>
            <person name="Guttman D.S."/>
        </authorList>
    </citation>
    <scope>NUCLEOTIDE SEQUENCE [LARGE SCALE GENOMIC DNA]</scope>
    <source>
        <strain evidence="11 12">ICMP17524</strain>
    </source>
</reference>
<dbReference type="GO" id="GO:0016887">
    <property type="term" value="F:ATP hydrolysis activity"/>
    <property type="evidence" value="ECO:0007669"/>
    <property type="project" value="InterPro"/>
</dbReference>
<keyword evidence="4" id="KW-1003">Cell membrane</keyword>
<evidence type="ECO:0000313" key="11">
    <source>
        <dbReference type="EMBL" id="KPW92240.1"/>
    </source>
</evidence>
<evidence type="ECO:0000256" key="7">
    <source>
        <dbReference type="ARBA" id="ARBA00023136"/>
    </source>
</evidence>
<evidence type="ECO:0000313" key="12">
    <source>
        <dbReference type="Proteomes" id="UP000050356"/>
    </source>
</evidence>
<dbReference type="GO" id="GO:0005524">
    <property type="term" value="F:ATP binding"/>
    <property type="evidence" value="ECO:0007669"/>
    <property type="project" value="UniProtKB-KW"/>
</dbReference>
<dbReference type="PANTHER" id="PTHR43297:SF2">
    <property type="entry name" value="DIPEPTIDE TRANSPORT ATP-BINDING PROTEIN DPPD"/>
    <property type="match status" value="1"/>
</dbReference>
<dbReference type="EC" id="7.4.2.9" evidence="8"/>
<keyword evidence="7" id="KW-0472">Membrane</keyword>
<accession>A0A0P9MJV9</accession>
<keyword evidence="6 11" id="KW-0067">ATP-binding</keyword>
<keyword evidence="3" id="KW-0813">Transport</keyword>
<gene>
    <name evidence="11" type="ORF">ALO50_100344</name>
</gene>
<feature type="domain" description="ABC transporter" evidence="10">
    <location>
        <begin position="16"/>
        <end position="264"/>
    </location>
</feature>
<evidence type="ECO:0000256" key="8">
    <source>
        <dbReference type="ARBA" id="ARBA00038852"/>
    </source>
</evidence>
<dbReference type="InterPro" id="IPR003439">
    <property type="entry name" value="ABC_transporter-like_ATP-bd"/>
</dbReference>
<evidence type="ECO:0000256" key="1">
    <source>
        <dbReference type="ARBA" id="ARBA00004417"/>
    </source>
</evidence>
<comment type="catalytic activity">
    <reaction evidence="9">
        <text>a dipeptide(out) + ATP + H2O = a dipeptide(in) + ADP + phosphate + H(+)</text>
        <dbReference type="Rhea" id="RHEA:23120"/>
        <dbReference type="ChEBI" id="CHEBI:15377"/>
        <dbReference type="ChEBI" id="CHEBI:15378"/>
        <dbReference type="ChEBI" id="CHEBI:30616"/>
        <dbReference type="ChEBI" id="CHEBI:43474"/>
        <dbReference type="ChEBI" id="CHEBI:90799"/>
        <dbReference type="ChEBI" id="CHEBI:456216"/>
        <dbReference type="EC" id="7.4.2.9"/>
    </reaction>
</comment>
<dbReference type="AlphaFoldDB" id="A0A0P9MJV9"/>
<evidence type="ECO:0000256" key="3">
    <source>
        <dbReference type="ARBA" id="ARBA00022448"/>
    </source>
</evidence>
<comment type="caution">
    <text evidence="11">The sequence shown here is derived from an EMBL/GenBank/DDBJ whole genome shotgun (WGS) entry which is preliminary data.</text>
</comment>
<evidence type="ECO:0000256" key="2">
    <source>
        <dbReference type="ARBA" id="ARBA00005417"/>
    </source>
</evidence>
<evidence type="ECO:0000259" key="10">
    <source>
        <dbReference type="PROSITE" id="PS50893"/>
    </source>
</evidence>
<comment type="subcellular location">
    <subcellularLocation>
        <location evidence="1">Cell inner membrane</location>
        <topology evidence="1">Peripheral membrane protein</topology>
    </subcellularLocation>
</comment>
<dbReference type="Proteomes" id="UP000050356">
    <property type="component" value="Unassembled WGS sequence"/>
</dbReference>
<evidence type="ECO:0000256" key="4">
    <source>
        <dbReference type="ARBA" id="ARBA00022475"/>
    </source>
</evidence>
<keyword evidence="5" id="KW-0547">Nucleotide-binding</keyword>
<dbReference type="EMBL" id="LJQA01000499">
    <property type="protein sequence ID" value="KPW92240.1"/>
    <property type="molecule type" value="Genomic_DNA"/>
</dbReference>
<proteinExistence type="inferred from homology"/>
<organism evidence="11 12">
    <name type="scientific">Pseudomonas syringae pv. cerasicola</name>
    <dbReference type="NCBI Taxonomy" id="264451"/>
    <lineage>
        <taxon>Bacteria</taxon>
        <taxon>Pseudomonadati</taxon>
        <taxon>Pseudomonadota</taxon>
        <taxon>Gammaproteobacteria</taxon>
        <taxon>Pseudomonadales</taxon>
        <taxon>Pseudomonadaceae</taxon>
        <taxon>Pseudomonas</taxon>
        <taxon>Pseudomonas syringae</taxon>
    </lineage>
</organism>
<dbReference type="SUPFAM" id="SSF52540">
    <property type="entry name" value="P-loop containing nucleoside triphosphate hydrolases"/>
    <property type="match status" value="1"/>
</dbReference>
<dbReference type="PROSITE" id="PS50893">
    <property type="entry name" value="ABC_TRANSPORTER_2"/>
    <property type="match status" value="1"/>
</dbReference>
<name>A0A0P9MJV9_PSESX</name>
<dbReference type="SMART" id="SM00382">
    <property type="entry name" value="AAA"/>
    <property type="match status" value="1"/>
</dbReference>
<sequence>MYWILVMTHEQSLLNVQGLRIGFPGSGPELIEVVKGIDFTVGTEKVALVGESGSGKSLTARALLGLVARPGQVTAEHMSLAGDDLRSLTAKQWQGLRGTRLSLVLQDPRYSLNPVLRVGIQVEEALVLHTRLGRRERREKALDMLEAVGLPNPLALYDSYPHELSGGMGQRVMLAAMLINDPRLLIADEPTSALDSGLRDQILELILGLVEQRNMGLLLISHDLPLVAKYCDRALVMYRGRIVDRCNAAELATASNPYTQTLWRCQPSALTYGQALATLDRKLMEALP</sequence>
<evidence type="ECO:0000256" key="9">
    <source>
        <dbReference type="ARBA" id="ARBA00047356"/>
    </source>
</evidence>
<dbReference type="PANTHER" id="PTHR43297">
    <property type="entry name" value="OLIGOPEPTIDE TRANSPORT ATP-BINDING PROTEIN APPD"/>
    <property type="match status" value="1"/>
</dbReference>
<dbReference type="PATRIC" id="fig|264451.4.peg.1706"/>
<comment type="similarity">
    <text evidence="2">Belongs to the ABC transporter superfamily.</text>
</comment>
<dbReference type="InterPro" id="IPR050388">
    <property type="entry name" value="ABC_Ni/Peptide_Import"/>
</dbReference>
<evidence type="ECO:0000256" key="6">
    <source>
        <dbReference type="ARBA" id="ARBA00022840"/>
    </source>
</evidence>
<dbReference type="Gene3D" id="3.40.50.300">
    <property type="entry name" value="P-loop containing nucleotide triphosphate hydrolases"/>
    <property type="match status" value="1"/>
</dbReference>
<dbReference type="InterPro" id="IPR027417">
    <property type="entry name" value="P-loop_NTPase"/>
</dbReference>
<evidence type="ECO:0000256" key="5">
    <source>
        <dbReference type="ARBA" id="ARBA00022741"/>
    </source>
</evidence>
<dbReference type="InterPro" id="IPR003593">
    <property type="entry name" value="AAA+_ATPase"/>
</dbReference>
<dbReference type="GO" id="GO:0005886">
    <property type="term" value="C:plasma membrane"/>
    <property type="evidence" value="ECO:0007669"/>
    <property type="project" value="UniProtKB-SubCell"/>
</dbReference>
<dbReference type="Pfam" id="PF00005">
    <property type="entry name" value="ABC_tran"/>
    <property type="match status" value="1"/>
</dbReference>
<dbReference type="CDD" id="cd03257">
    <property type="entry name" value="ABC_NikE_OppD_transporters"/>
    <property type="match status" value="1"/>
</dbReference>
<protein>
    <recommendedName>
        <fullName evidence="8">ABC-type dipeptide transporter</fullName>
        <ecNumber evidence="8">7.4.2.9</ecNumber>
    </recommendedName>
</protein>